<reference evidence="2" key="1">
    <citation type="submission" date="2020-05" db="EMBL/GenBank/DDBJ databases">
        <authorList>
            <person name="Chiriac C."/>
            <person name="Salcher M."/>
            <person name="Ghai R."/>
            <person name="Kavagutti S V."/>
        </authorList>
    </citation>
    <scope>NUCLEOTIDE SEQUENCE</scope>
</reference>
<organism evidence="2">
    <name type="scientific">freshwater metagenome</name>
    <dbReference type="NCBI Taxonomy" id="449393"/>
    <lineage>
        <taxon>unclassified sequences</taxon>
        <taxon>metagenomes</taxon>
        <taxon>ecological metagenomes</taxon>
    </lineage>
</organism>
<accession>A0A6J6G8Y7</accession>
<proteinExistence type="predicted"/>
<evidence type="ECO:0000259" key="1">
    <source>
        <dbReference type="Pfam" id="PF18478"/>
    </source>
</evidence>
<dbReference type="EMBL" id="CAEZSR010000280">
    <property type="protein sequence ID" value="CAB4596980.1"/>
    <property type="molecule type" value="Genomic_DNA"/>
</dbReference>
<name>A0A6J6G8Y7_9ZZZZ</name>
<dbReference type="Pfam" id="PF18478">
    <property type="entry name" value="PIN_10"/>
    <property type="match status" value="1"/>
</dbReference>
<dbReference type="InterPro" id="IPR041375">
    <property type="entry name" value="VapC45_PIN-like"/>
</dbReference>
<evidence type="ECO:0000313" key="2">
    <source>
        <dbReference type="EMBL" id="CAB4596980.1"/>
    </source>
</evidence>
<gene>
    <name evidence="2" type="ORF">UFOPK1493_04065</name>
</gene>
<feature type="domain" description="VapC45 PIN like" evidence="1">
    <location>
        <begin position="8"/>
        <end position="92"/>
    </location>
</feature>
<protein>
    <submittedName>
        <fullName evidence="2">Unannotated protein</fullName>
    </submittedName>
</protein>
<dbReference type="AlphaFoldDB" id="A0A6J6G8Y7"/>
<sequence>MSHPDGLPDLFLDRSLGRIKVPQALRDAGLRLVTLAEHYGVPADEEVADEEWLTLAGSEGWVVFMKDTRIRYNPAERAAVLRHSVRCFCLTSQSLPADEMVRRFVDQIETIAAACRDDPGPFIYAVHAQRIERLRLDPE</sequence>